<organism evidence="6 7">
    <name type="scientific">Streptomyces sulfonofaciens</name>
    <dbReference type="NCBI Taxonomy" id="68272"/>
    <lineage>
        <taxon>Bacteria</taxon>
        <taxon>Bacillati</taxon>
        <taxon>Actinomycetota</taxon>
        <taxon>Actinomycetes</taxon>
        <taxon>Kitasatosporales</taxon>
        <taxon>Streptomycetaceae</taxon>
        <taxon>Streptomyces</taxon>
    </lineage>
</organism>
<keyword evidence="7" id="KW-1185">Reference proteome</keyword>
<dbReference type="SUPFAM" id="SSF46785">
    <property type="entry name" value="Winged helix' DNA-binding domain"/>
    <property type="match status" value="1"/>
</dbReference>
<proteinExistence type="inferred from homology"/>
<dbReference type="GO" id="GO:0003700">
    <property type="term" value="F:DNA-binding transcription factor activity"/>
    <property type="evidence" value="ECO:0007669"/>
    <property type="project" value="InterPro"/>
</dbReference>
<dbReference type="SUPFAM" id="SSF53850">
    <property type="entry name" value="Periplasmic binding protein-like II"/>
    <property type="match status" value="1"/>
</dbReference>
<evidence type="ECO:0000256" key="2">
    <source>
        <dbReference type="ARBA" id="ARBA00023015"/>
    </source>
</evidence>
<dbReference type="Pfam" id="PF00126">
    <property type="entry name" value="HTH_1"/>
    <property type="match status" value="1"/>
</dbReference>
<keyword evidence="3" id="KW-0238">DNA-binding</keyword>
<reference evidence="6" key="1">
    <citation type="journal article" date="2014" name="Int. J. Syst. Evol. Microbiol.">
        <title>Complete genome sequence of Corynebacterium casei LMG S-19264T (=DSM 44701T), isolated from a smear-ripened cheese.</title>
        <authorList>
            <consortium name="US DOE Joint Genome Institute (JGI-PGF)"/>
            <person name="Walter F."/>
            <person name="Albersmeier A."/>
            <person name="Kalinowski J."/>
            <person name="Ruckert C."/>
        </authorList>
    </citation>
    <scope>NUCLEOTIDE SEQUENCE</scope>
    <source>
        <strain evidence="6">JCM 5069</strain>
    </source>
</reference>
<accession>A0A919G4W7</accession>
<gene>
    <name evidence="6" type="ORF">GCM10018793_27720</name>
</gene>
<reference evidence="6" key="2">
    <citation type="submission" date="2020-09" db="EMBL/GenBank/DDBJ databases">
        <authorList>
            <person name="Sun Q."/>
            <person name="Ohkuma M."/>
        </authorList>
    </citation>
    <scope>NUCLEOTIDE SEQUENCE</scope>
    <source>
        <strain evidence="6">JCM 5069</strain>
    </source>
</reference>
<dbReference type="InterPro" id="IPR050389">
    <property type="entry name" value="LysR-type_TF"/>
</dbReference>
<dbReference type="Proteomes" id="UP000603708">
    <property type="component" value="Unassembled WGS sequence"/>
</dbReference>
<evidence type="ECO:0000259" key="5">
    <source>
        <dbReference type="PROSITE" id="PS50931"/>
    </source>
</evidence>
<evidence type="ECO:0000256" key="1">
    <source>
        <dbReference type="ARBA" id="ARBA00009437"/>
    </source>
</evidence>
<dbReference type="InterPro" id="IPR005119">
    <property type="entry name" value="LysR_subst-bd"/>
</dbReference>
<dbReference type="PANTHER" id="PTHR30118">
    <property type="entry name" value="HTH-TYPE TRANSCRIPTIONAL REGULATOR LEUO-RELATED"/>
    <property type="match status" value="1"/>
</dbReference>
<protein>
    <submittedName>
        <fullName evidence="6">LysR family transcriptional regulator</fullName>
    </submittedName>
</protein>
<dbReference type="PROSITE" id="PS50931">
    <property type="entry name" value="HTH_LYSR"/>
    <property type="match status" value="1"/>
</dbReference>
<dbReference type="Gene3D" id="3.40.190.10">
    <property type="entry name" value="Periplasmic binding protein-like II"/>
    <property type="match status" value="2"/>
</dbReference>
<dbReference type="AlphaFoldDB" id="A0A919G4W7"/>
<evidence type="ECO:0000313" key="7">
    <source>
        <dbReference type="Proteomes" id="UP000603708"/>
    </source>
</evidence>
<dbReference type="Pfam" id="PF03466">
    <property type="entry name" value="LysR_substrate"/>
    <property type="match status" value="1"/>
</dbReference>
<dbReference type="PRINTS" id="PR00039">
    <property type="entry name" value="HTHLYSR"/>
</dbReference>
<dbReference type="GO" id="GO:0003677">
    <property type="term" value="F:DNA binding"/>
    <property type="evidence" value="ECO:0007669"/>
    <property type="project" value="UniProtKB-KW"/>
</dbReference>
<dbReference type="InterPro" id="IPR036388">
    <property type="entry name" value="WH-like_DNA-bd_sf"/>
</dbReference>
<name>A0A919G4W7_9ACTN</name>
<dbReference type="CDD" id="cd08417">
    <property type="entry name" value="PBP2_Nitroaromatics_like"/>
    <property type="match status" value="1"/>
</dbReference>
<dbReference type="Gene3D" id="1.10.10.10">
    <property type="entry name" value="Winged helix-like DNA-binding domain superfamily/Winged helix DNA-binding domain"/>
    <property type="match status" value="1"/>
</dbReference>
<feature type="domain" description="HTH lysR-type" evidence="5">
    <location>
        <begin position="12"/>
        <end position="69"/>
    </location>
</feature>
<keyword evidence="4" id="KW-0804">Transcription</keyword>
<dbReference type="InterPro" id="IPR036390">
    <property type="entry name" value="WH_DNA-bd_sf"/>
</dbReference>
<dbReference type="EMBL" id="BNCD01000007">
    <property type="protein sequence ID" value="GHH78110.1"/>
    <property type="molecule type" value="Genomic_DNA"/>
</dbReference>
<dbReference type="PANTHER" id="PTHR30118:SF15">
    <property type="entry name" value="TRANSCRIPTIONAL REGULATORY PROTEIN"/>
    <property type="match status" value="1"/>
</dbReference>
<evidence type="ECO:0000313" key="6">
    <source>
        <dbReference type="EMBL" id="GHH78110.1"/>
    </source>
</evidence>
<comment type="caution">
    <text evidence="6">The sequence shown here is derived from an EMBL/GenBank/DDBJ whole genome shotgun (WGS) entry which is preliminary data.</text>
</comment>
<evidence type="ECO:0000256" key="3">
    <source>
        <dbReference type="ARBA" id="ARBA00023125"/>
    </source>
</evidence>
<keyword evidence="2" id="KW-0805">Transcription regulation</keyword>
<dbReference type="RefSeq" id="WP_189931689.1">
    <property type="nucleotide sequence ID" value="NZ_BNCD01000007.1"/>
</dbReference>
<evidence type="ECO:0000256" key="4">
    <source>
        <dbReference type="ARBA" id="ARBA00023163"/>
    </source>
</evidence>
<dbReference type="InterPro" id="IPR000847">
    <property type="entry name" value="LysR_HTH_N"/>
</dbReference>
<sequence>MTRHPSVHLANLDLNLLVALRELLRERNVTRAAARIGVTQPAASAALGRLRRHFGDDLLVRNRNGYVLTPLALQLADQVETVCAAAERLFTTDSSFDPASSRRQFTLLMADYTVEVLGARLSAALAEHAPRVELHIRMVREAFSTDAAETIRFIDGMIAPPVSRFEVPGLRSADLFTDRWVCVLDAAHPCAERGHLTPEDMARLSWVAPFQPDPGFMTAAPTTRQLTLFGIQPDVRVRVESYRAVPHFVVGTDRVALLQKRLADLVAGPMGLAVLPCPQDPEPITERLWWHDEYDRDPAHQWLRQMLTSVSEDL</sequence>
<dbReference type="InterPro" id="IPR037402">
    <property type="entry name" value="YidZ_PBP2"/>
</dbReference>
<comment type="similarity">
    <text evidence="1">Belongs to the LysR transcriptional regulatory family.</text>
</comment>